<gene>
    <name evidence="1" type="ORF">I215_10053</name>
</gene>
<comment type="caution">
    <text evidence="1">The sequence shown here is derived from an EMBL/GenBank/DDBJ whole genome shotgun (WGS) entry which is preliminary data.</text>
</comment>
<name>K2PTJ1_9FLAO</name>
<evidence type="ECO:0000313" key="2">
    <source>
        <dbReference type="Proteomes" id="UP000007364"/>
    </source>
</evidence>
<dbReference type="Proteomes" id="UP000007364">
    <property type="component" value="Unassembled WGS sequence"/>
</dbReference>
<evidence type="ECO:0000313" key="1">
    <source>
        <dbReference type="EMBL" id="EKF54904.1"/>
    </source>
</evidence>
<dbReference type="eggNOG" id="ENOG5032UUV">
    <property type="taxonomic scope" value="Bacteria"/>
</dbReference>
<sequence>MRKIIYPIVIVFGLILLSAIPINNTHESSIQGVWELVDRYTYDGNQITDTIENTNGYRQIKMYSNDKVMWTRFVPLDSVEWFGYGSYYTKDSSLVETLEYGSNSMMKIIDTMRKFKFKLMIDHNTYSQITLDNDGNPMFSENYRRLE</sequence>
<dbReference type="EMBL" id="AMSG01000013">
    <property type="protein sequence ID" value="EKF54904.1"/>
    <property type="molecule type" value="Genomic_DNA"/>
</dbReference>
<proteinExistence type="predicted"/>
<protein>
    <recommendedName>
        <fullName evidence="3">Lipocalin-like domain-containing protein</fullName>
    </recommendedName>
</protein>
<reference evidence="1 2" key="1">
    <citation type="journal article" date="2012" name="J. Bacteriol.">
        <title>Genome Sequence of Galbibacter marinum Type Strain ck-I2-15.</title>
        <authorList>
            <person name="Lai Q."/>
            <person name="Li C."/>
            <person name="Shao Z."/>
        </authorList>
    </citation>
    <scope>NUCLEOTIDE SEQUENCE [LARGE SCALE GENOMIC DNA]</scope>
    <source>
        <strain evidence="2">ck-I2-15</strain>
    </source>
</reference>
<dbReference type="RefSeq" id="WP_008991853.1">
    <property type="nucleotide sequence ID" value="NZ_AMSG01000013.1"/>
</dbReference>
<dbReference type="AlphaFoldDB" id="K2PTJ1"/>
<accession>K2PTJ1</accession>
<evidence type="ECO:0008006" key="3">
    <source>
        <dbReference type="Google" id="ProtNLM"/>
    </source>
</evidence>
<keyword evidence="2" id="KW-1185">Reference proteome</keyword>
<organism evidence="1 2">
    <name type="scientific">Galbibacter marinus</name>
    <dbReference type="NCBI Taxonomy" id="555500"/>
    <lineage>
        <taxon>Bacteria</taxon>
        <taxon>Pseudomonadati</taxon>
        <taxon>Bacteroidota</taxon>
        <taxon>Flavobacteriia</taxon>
        <taxon>Flavobacteriales</taxon>
        <taxon>Flavobacteriaceae</taxon>
        <taxon>Galbibacter</taxon>
    </lineage>
</organism>
<dbReference type="OrthoDB" id="1441376at2"/>